<dbReference type="EMBL" id="AJYA01000004">
    <property type="protein sequence ID" value="EIM78547.1"/>
    <property type="molecule type" value="Genomic_DNA"/>
</dbReference>
<dbReference type="OrthoDB" id="6322581at2"/>
<dbReference type="AlphaFoldDB" id="I5C9P5"/>
<protein>
    <recommendedName>
        <fullName evidence="3">STAS/SEC14 domain-containing protein</fullName>
    </recommendedName>
</protein>
<evidence type="ECO:0000313" key="1">
    <source>
        <dbReference type="EMBL" id="EIM78547.1"/>
    </source>
</evidence>
<proteinExistence type="predicted"/>
<dbReference type="STRING" id="1189621.A3SI_02563"/>
<comment type="caution">
    <text evidence="1">The sequence shown here is derived from an EMBL/GenBank/DDBJ whole genome shotgun (WGS) entry which is preliminary data.</text>
</comment>
<sequence>MEAYATFTPLAGGIVLIRFTGATGTKENFENYLQETLALYSEKQPLCLLFDASQASIPGAALQKMQADWLKTHEALMQCYCRGTAYVIRNTLVRTVLKAIFALQRQPVPYALFKTNEEALTWCTQRMEADSSEEMSTS</sequence>
<organism evidence="1 2">
    <name type="scientific">Nitritalea halalkaliphila LW7</name>
    <dbReference type="NCBI Taxonomy" id="1189621"/>
    <lineage>
        <taxon>Bacteria</taxon>
        <taxon>Pseudomonadati</taxon>
        <taxon>Bacteroidota</taxon>
        <taxon>Cytophagia</taxon>
        <taxon>Cytophagales</taxon>
        <taxon>Cyclobacteriaceae</taxon>
        <taxon>Nitritalea</taxon>
    </lineage>
</organism>
<dbReference type="Proteomes" id="UP000005551">
    <property type="component" value="Unassembled WGS sequence"/>
</dbReference>
<gene>
    <name evidence="1" type="ORF">A3SI_02563</name>
</gene>
<keyword evidence="2" id="KW-1185">Reference proteome</keyword>
<dbReference type="RefSeq" id="WP_009053426.1">
    <property type="nucleotide sequence ID" value="NZ_AJYA01000004.1"/>
</dbReference>
<reference evidence="1 2" key="1">
    <citation type="submission" date="2012-05" db="EMBL/GenBank/DDBJ databases">
        <title>Genome sequence of Nitritalea halalkaliphila LW7.</title>
        <authorList>
            <person name="Jangir P.K."/>
            <person name="Singh A."/>
            <person name="Shivaji S."/>
            <person name="Sharma R."/>
        </authorList>
    </citation>
    <scope>NUCLEOTIDE SEQUENCE [LARGE SCALE GENOMIC DNA]</scope>
    <source>
        <strain evidence="1 2">LW7</strain>
    </source>
</reference>
<evidence type="ECO:0000313" key="2">
    <source>
        <dbReference type="Proteomes" id="UP000005551"/>
    </source>
</evidence>
<name>I5C9P5_9BACT</name>
<accession>I5C9P5</accession>
<evidence type="ECO:0008006" key="3">
    <source>
        <dbReference type="Google" id="ProtNLM"/>
    </source>
</evidence>